<dbReference type="AlphaFoldDB" id="A0A9X3I854"/>
<sequence>MKKRLFKIFTFLFIAIMAIKVQAQELKFPESFRSNSSLFKGMTISEIPKDIQTKYGINKNPGLVTNIAKARGALFTAKTPGVQAIYLEVWKDPTIKNSDCGYEVAQFASVSELEKVLPKFNSWFYGAILTVQNYLIVVKCVSSKNAEQNIDKMVAYFQKRLGAKLFLDRKKEVEVQVPVTENYVSNLPPPLPPEPKENYTSLAIGDLDSRIANKDGLAYMRTKKREKLAPGKYRASSMAPAFESLVFTIDQDSLLHGDYEYHYAEDYSKSPSKESKLTYDHGILTSEIVYKDGKLLGSTSFTPSVVKERNDYLITIKTTTKSPSNGDKEVVSVFRNRKPVSKTTTRFRISVIKKDFEKKVLEHYNSKGQLTEFEKPGLIERYATDGKVNYKDEWINDDHFIYTNGKLTKKEIGVKGKQQYLVTEYDEQGKVTREFSRGIEDSIAIANPDEYEGDLSDALFEYYKKKAK</sequence>
<keyword evidence="3" id="KW-1185">Reference proteome</keyword>
<gene>
    <name evidence="2" type="ORF">OQZ29_06805</name>
</gene>
<feature type="signal peptide" evidence="1">
    <location>
        <begin position="1"/>
        <end position="23"/>
    </location>
</feature>
<feature type="chain" id="PRO_5040959468" evidence="1">
    <location>
        <begin position="24"/>
        <end position="468"/>
    </location>
</feature>
<accession>A0A9X3I854</accession>
<dbReference type="Proteomes" id="UP001142592">
    <property type="component" value="Unassembled WGS sequence"/>
</dbReference>
<proteinExistence type="predicted"/>
<evidence type="ECO:0000313" key="3">
    <source>
        <dbReference type="Proteomes" id="UP001142592"/>
    </source>
</evidence>
<organism evidence="2 3">
    <name type="scientific">Pedobacter agri</name>
    <dbReference type="NCBI Taxonomy" id="454586"/>
    <lineage>
        <taxon>Bacteria</taxon>
        <taxon>Pseudomonadati</taxon>
        <taxon>Bacteroidota</taxon>
        <taxon>Sphingobacteriia</taxon>
        <taxon>Sphingobacteriales</taxon>
        <taxon>Sphingobacteriaceae</taxon>
        <taxon>Pedobacter</taxon>
    </lineage>
</organism>
<name>A0A9X3I854_9SPHI</name>
<comment type="caution">
    <text evidence="2">The sequence shown here is derived from an EMBL/GenBank/DDBJ whole genome shotgun (WGS) entry which is preliminary data.</text>
</comment>
<evidence type="ECO:0000313" key="2">
    <source>
        <dbReference type="EMBL" id="MCX3264447.1"/>
    </source>
</evidence>
<reference evidence="2" key="1">
    <citation type="submission" date="2022-11" db="EMBL/GenBank/DDBJ databases">
        <authorList>
            <person name="Graham C."/>
            <person name="Newman J.D."/>
        </authorList>
    </citation>
    <scope>NUCLEOTIDE SEQUENCE</scope>
    <source>
        <strain evidence="2">DSM 19486</strain>
    </source>
</reference>
<dbReference type="RefSeq" id="WP_010602023.1">
    <property type="nucleotide sequence ID" value="NZ_JAPJUH010000002.1"/>
</dbReference>
<keyword evidence="1" id="KW-0732">Signal</keyword>
<evidence type="ECO:0000256" key="1">
    <source>
        <dbReference type="SAM" id="SignalP"/>
    </source>
</evidence>
<dbReference type="EMBL" id="JAPJUH010000002">
    <property type="protein sequence ID" value="MCX3264447.1"/>
    <property type="molecule type" value="Genomic_DNA"/>
</dbReference>
<protein>
    <submittedName>
        <fullName evidence="2">Uncharacterized protein</fullName>
    </submittedName>
</protein>